<dbReference type="Proteomes" id="UP001243330">
    <property type="component" value="Unassembled WGS sequence"/>
</dbReference>
<keyword evidence="11" id="KW-0175">Coiled coil</keyword>
<name>A0AAD9AQ78_9PEZI</name>
<evidence type="ECO:0000256" key="12">
    <source>
        <dbReference type="SAM" id="MobiDB-lite"/>
    </source>
</evidence>
<evidence type="ECO:0000256" key="2">
    <source>
        <dbReference type="ARBA" id="ARBA00008954"/>
    </source>
</evidence>
<organism evidence="13 14">
    <name type="scientific">Colletotrichum chrysophilum</name>
    <dbReference type="NCBI Taxonomy" id="1836956"/>
    <lineage>
        <taxon>Eukaryota</taxon>
        <taxon>Fungi</taxon>
        <taxon>Dikarya</taxon>
        <taxon>Ascomycota</taxon>
        <taxon>Pezizomycotina</taxon>
        <taxon>Sordariomycetes</taxon>
        <taxon>Hypocreomycetidae</taxon>
        <taxon>Glomerellales</taxon>
        <taxon>Glomerellaceae</taxon>
        <taxon>Colletotrichum</taxon>
        <taxon>Colletotrichum gloeosporioides species complex</taxon>
    </lineage>
</organism>
<dbReference type="Gene3D" id="3.90.1150.10">
    <property type="entry name" value="Aspartate Aminotransferase, domain 1"/>
    <property type="match status" value="1"/>
</dbReference>
<dbReference type="SUPFAM" id="SSF51735">
    <property type="entry name" value="NAD(P)-binding Rossmann-fold domains"/>
    <property type="match status" value="1"/>
</dbReference>
<dbReference type="InterPro" id="IPR015422">
    <property type="entry name" value="PyrdxlP-dep_Trfase_small"/>
</dbReference>
<evidence type="ECO:0000256" key="1">
    <source>
        <dbReference type="ARBA" id="ARBA00001933"/>
    </source>
</evidence>
<protein>
    <recommendedName>
        <fullName evidence="4">4-aminobutyrate aminotransferase</fullName>
        <ecNumber evidence="3">2.6.1.19</ecNumber>
    </recommendedName>
    <alternativeName>
        <fullName evidence="9">GABA aminotransferase</fullName>
    </alternativeName>
    <alternativeName>
        <fullName evidence="8">Gamma-amino-N-butyrate transaminase</fullName>
    </alternativeName>
</protein>
<comment type="cofactor">
    <cofactor evidence="1">
        <name>pyridoxal 5'-phosphate</name>
        <dbReference type="ChEBI" id="CHEBI:597326"/>
    </cofactor>
</comment>
<evidence type="ECO:0000256" key="5">
    <source>
        <dbReference type="ARBA" id="ARBA00022576"/>
    </source>
</evidence>
<dbReference type="EMBL" id="JAQOWY010000084">
    <property type="protein sequence ID" value="KAK1852013.1"/>
    <property type="molecule type" value="Genomic_DNA"/>
</dbReference>
<evidence type="ECO:0000256" key="10">
    <source>
        <dbReference type="ARBA" id="ARBA00048021"/>
    </source>
</evidence>
<evidence type="ECO:0000256" key="11">
    <source>
        <dbReference type="SAM" id="Coils"/>
    </source>
</evidence>
<dbReference type="AlphaFoldDB" id="A0AAD9AQ78"/>
<dbReference type="InterPro" id="IPR015424">
    <property type="entry name" value="PyrdxlP-dep_Trfase"/>
</dbReference>
<dbReference type="CDD" id="cd00610">
    <property type="entry name" value="OAT_like"/>
    <property type="match status" value="1"/>
</dbReference>
<dbReference type="Pfam" id="PF00202">
    <property type="entry name" value="Aminotran_3"/>
    <property type="match status" value="1"/>
</dbReference>
<keyword evidence="14" id="KW-1185">Reference proteome</keyword>
<dbReference type="InterPro" id="IPR004631">
    <property type="entry name" value="4NH2But_aminotransferase_euk"/>
</dbReference>
<dbReference type="PANTHER" id="PTHR43206">
    <property type="entry name" value="AMINOTRANSFERASE"/>
    <property type="match status" value="1"/>
</dbReference>
<keyword evidence="7" id="KW-0663">Pyridoxal phosphate</keyword>
<evidence type="ECO:0000313" key="14">
    <source>
        <dbReference type="Proteomes" id="UP001243330"/>
    </source>
</evidence>
<dbReference type="InterPro" id="IPR015421">
    <property type="entry name" value="PyrdxlP-dep_Trfase_major"/>
</dbReference>
<keyword evidence="6" id="KW-0808">Transferase</keyword>
<proteinExistence type="inferred from homology"/>
<reference evidence="13" key="1">
    <citation type="submission" date="2023-01" db="EMBL/GenBank/DDBJ databases">
        <title>Colletotrichum chrysophilum M932 genome sequence.</title>
        <authorList>
            <person name="Baroncelli R."/>
        </authorList>
    </citation>
    <scope>NUCLEOTIDE SEQUENCE</scope>
    <source>
        <strain evidence="13">M932</strain>
    </source>
</reference>
<dbReference type="InterPro" id="IPR036291">
    <property type="entry name" value="NAD(P)-bd_dom_sf"/>
</dbReference>
<dbReference type="Gene3D" id="3.40.640.10">
    <property type="entry name" value="Type I PLP-dependent aspartate aminotransferase-like (Major domain)"/>
    <property type="match status" value="1"/>
</dbReference>
<sequence length="782" mass="84596">MGMLARRAEFRDRSCEPSEPRVVTSSVPGPKVKEGLAKLEQVFDTRSANTLVDYEKSIGNYLVDADGNQFLDVFAQIASIPLGYNNPELNKASTSPAMIRAIASRPALGSFPSTDYAELLETGILKAAPKGLNQVFTATTGSDANETAYKAACIWKGTQERGGADFSAAELESVMVNQAPGAKKYSIMSFQKGFHGRLFGSLSTTRSKPIHKLDVPAFDWPVAPFPQLKYPLDQFAAENAAEEKRCLEETERLLEEAKQTVAAVVVEPVQSEGGDNHASPAFFQGLRELTKRKGVLLIVDEVQTGVGATGKFWAHEHWNLSSPPDMVTFSKKAQAAGFYFGDAGLRPDKPYRQFNTWMGDPVRALLFKAIYGEIQKNGLVEHTAKVGEYLFGELEKLASKYPQHVQNLRGKDRGTFIAWDAPRREEVLALAKAKGVNMGGSGDAAIRLRPMLVFQKNHGYIGGTVLSLLTKSHPEYAIRALVRDSAKGKIITGTFKDVEVVEGDLDSADILAREASNADVILHLASTGHLKSVETIHKALASSQKPSHWVQVSGASALAAAELADKNRAPGDGSDLVFNDLTGITDIRSIIQRHPSRAVDNYILKVAAEESKINTALVFPPIIYGQGLGPGNKRSVQVPALAKTTLERKRGIQVGKGLSRWGNVHVEDVSQLFVKLVEKAVEGKADAQVWNENGLYLTGLGEISFGEISKLVATAAAKKGLIPSDDVEVLNPEDANTLLPHGAVLFGTNARSEAIRGKELLGWAPAGESLLDEIPKAVEREA</sequence>
<comment type="caution">
    <text evidence="13">The sequence shown here is derived from an EMBL/GenBank/DDBJ whole genome shotgun (WGS) entry which is preliminary data.</text>
</comment>
<dbReference type="EC" id="2.6.1.19" evidence="3"/>
<feature type="compositionally biased region" description="Basic and acidic residues" evidence="12">
    <location>
        <begin position="1"/>
        <end position="19"/>
    </location>
</feature>
<dbReference type="GO" id="GO:0030170">
    <property type="term" value="F:pyridoxal phosphate binding"/>
    <property type="evidence" value="ECO:0007669"/>
    <property type="project" value="InterPro"/>
</dbReference>
<dbReference type="SUPFAM" id="SSF53383">
    <property type="entry name" value="PLP-dependent transferases"/>
    <property type="match status" value="1"/>
</dbReference>
<dbReference type="GO" id="GO:0005739">
    <property type="term" value="C:mitochondrion"/>
    <property type="evidence" value="ECO:0007669"/>
    <property type="project" value="TreeGrafter"/>
</dbReference>
<dbReference type="PANTHER" id="PTHR43206:SF1">
    <property type="entry name" value="4-AMINOBUTYRATE AMINOTRANSFERASE, MITOCHONDRIAL"/>
    <property type="match status" value="1"/>
</dbReference>
<evidence type="ECO:0000256" key="6">
    <source>
        <dbReference type="ARBA" id="ARBA00022679"/>
    </source>
</evidence>
<dbReference type="FunFam" id="3.40.640.10:FF:000029">
    <property type="entry name" value="4-aminobutyrate aminotransferase, mitochondrial"/>
    <property type="match status" value="1"/>
</dbReference>
<feature type="coiled-coil region" evidence="11">
    <location>
        <begin position="237"/>
        <end position="267"/>
    </location>
</feature>
<feature type="region of interest" description="Disordered" evidence="12">
    <location>
        <begin position="1"/>
        <end position="28"/>
    </location>
</feature>
<comment type="catalytic activity">
    <reaction evidence="10">
        <text>4-aminobutanoate + 2-oxoglutarate = succinate semialdehyde + L-glutamate</text>
        <dbReference type="Rhea" id="RHEA:23352"/>
        <dbReference type="ChEBI" id="CHEBI:16810"/>
        <dbReference type="ChEBI" id="CHEBI:29985"/>
        <dbReference type="ChEBI" id="CHEBI:57706"/>
        <dbReference type="ChEBI" id="CHEBI:59888"/>
        <dbReference type="EC" id="2.6.1.19"/>
    </reaction>
</comment>
<evidence type="ECO:0000313" key="13">
    <source>
        <dbReference type="EMBL" id="KAK1852013.1"/>
    </source>
</evidence>
<evidence type="ECO:0000256" key="7">
    <source>
        <dbReference type="ARBA" id="ARBA00022898"/>
    </source>
</evidence>
<evidence type="ECO:0000256" key="8">
    <source>
        <dbReference type="ARBA" id="ARBA00030204"/>
    </source>
</evidence>
<dbReference type="PROSITE" id="PS00600">
    <property type="entry name" value="AA_TRANSFER_CLASS_3"/>
    <property type="match status" value="1"/>
</dbReference>
<keyword evidence="5" id="KW-0032">Aminotransferase</keyword>
<evidence type="ECO:0000256" key="3">
    <source>
        <dbReference type="ARBA" id="ARBA00012912"/>
    </source>
</evidence>
<dbReference type="GO" id="GO:0034386">
    <property type="term" value="F:4-aminobutyrate:2-oxoglutarate transaminase activity"/>
    <property type="evidence" value="ECO:0007669"/>
    <property type="project" value="UniProtKB-EC"/>
</dbReference>
<evidence type="ECO:0000256" key="4">
    <source>
        <dbReference type="ARBA" id="ARBA00018543"/>
    </source>
</evidence>
<comment type="similarity">
    <text evidence="2">Belongs to the class-III pyridoxal-phosphate-dependent aminotransferase family.</text>
</comment>
<dbReference type="InterPro" id="IPR005814">
    <property type="entry name" value="Aminotrans_3"/>
</dbReference>
<dbReference type="InterPro" id="IPR049704">
    <property type="entry name" value="Aminotrans_3_PPA_site"/>
</dbReference>
<dbReference type="Gene3D" id="3.40.50.720">
    <property type="entry name" value="NAD(P)-binding Rossmann-like Domain"/>
    <property type="match status" value="1"/>
</dbReference>
<accession>A0AAD9AQ78</accession>
<dbReference type="NCBIfam" id="TIGR00699">
    <property type="entry name" value="GABAtrns_euk"/>
    <property type="match status" value="1"/>
</dbReference>
<dbReference type="GO" id="GO:0009450">
    <property type="term" value="P:gamma-aminobutyric acid catabolic process"/>
    <property type="evidence" value="ECO:0007669"/>
    <property type="project" value="TreeGrafter"/>
</dbReference>
<evidence type="ECO:0000256" key="9">
    <source>
        <dbReference type="ARBA" id="ARBA00031787"/>
    </source>
</evidence>
<gene>
    <name evidence="13" type="ORF">CCHR01_05349</name>
</gene>